<dbReference type="NCBIfam" id="NF041131">
    <property type="entry name" value="RicT_YaaT_fam"/>
    <property type="match status" value="1"/>
</dbReference>
<dbReference type="Pfam" id="PF04468">
    <property type="entry name" value="PSP1"/>
    <property type="match status" value="1"/>
</dbReference>
<accession>A0A2N1PG09</accession>
<dbReference type="PANTHER" id="PTHR43830:SF3">
    <property type="entry name" value="PROTEIN PSP1"/>
    <property type="match status" value="1"/>
</dbReference>
<comment type="caution">
    <text evidence="2">The sequence shown here is derived from an EMBL/GenBank/DDBJ whole genome shotgun (WGS) entry which is preliminary data.</text>
</comment>
<evidence type="ECO:0000313" key="2">
    <source>
        <dbReference type="EMBL" id="PKK87269.1"/>
    </source>
</evidence>
<dbReference type="PROSITE" id="PS51411">
    <property type="entry name" value="PSP1_C"/>
    <property type="match status" value="1"/>
</dbReference>
<dbReference type="EMBL" id="PGXC01000181">
    <property type="protein sequence ID" value="PKK87269.1"/>
    <property type="molecule type" value="Genomic_DNA"/>
</dbReference>
<dbReference type="InterPro" id="IPR047767">
    <property type="entry name" value="PSP1-like"/>
</dbReference>
<feature type="domain" description="PSP1 C-terminal" evidence="1">
    <location>
        <begin position="62"/>
        <end position="126"/>
    </location>
</feature>
<reference evidence="2 3" key="1">
    <citation type="journal article" date="2017" name="ISME J.">
        <title>Potential for microbial H2 and metal transformations associated with novel bacteria and archaea in deep terrestrial subsurface sediments.</title>
        <authorList>
            <person name="Hernsdorf A.W."/>
            <person name="Amano Y."/>
            <person name="Miyakawa K."/>
            <person name="Ise K."/>
            <person name="Suzuki Y."/>
            <person name="Anantharaman K."/>
            <person name="Probst A."/>
            <person name="Burstein D."/>
            <person name="Thomas B.C."/>
            <person name="Banfield J.F."/>
        </authorList>
    </citation>
    <scope>NUCLEOTIDE SEQUENCE [LARGE SCALE GENOMIC DNA]</scope>
    <source>
        <strain evidence="2">HGW-Wallbacteria-1</strain>
    </source>
</reference>
<dbReference type="InterPro" id="IPR007557">
    <property type="entry name" value="PSP1_C"/>
</dbReference>
<name>A0A2N1PG09_9BACT</name>
<dbReference type="Proteomes" id="UP000233256">
    <property type="component" value="Unassembled WGS sequence"/>
</dbReference>
<dbReference type="PANTHER" id="PTHR43830">
    <property type="entry name" value="PROTEIN PSP1"/>
    <property type="match status" value="1"/>
</dbReference>
<dbReference type="AlphaFoldDB" id="A0A2N1PG09"/>
<evidence type="ECO:0000313" key="3">
    <source>
        <dbReference type="Proteomes" id="UP000233256"/>
    </source>
</evidence>
<gene>
    <name evidence="2" type="ORF">CVV64_22395</name>
</gene>
<feature type="non-terminal residue" evidence="2">
    <location>
        <position position="126"/>
    </location>
</feature>
<dbReference type="GO" id="GO:0005737">
    <property type="term" value="C:cytoplasm"/>
    <property type="evidence" value="ECO:0007669"/>
    <property type="project" value="TreeGrafter"/>
</dbReference>
<protein>
    <submittedName>
        <fullName evidence="2">Stage 0 sporulation protein</fullName>
    </submittedName>
</protein>
<evidence type="ECO:0000259" key="1">
    <source>
        <dbReference type="PROSITE" id="PS51411"/>
    </source>
</evidence>
<sequence length="126" mass="14435">MLTNIIGIKFKKEGRIYNFNAVDLILHKGDQVLVNTDNGIALGTVVTDVHRCEPSQVPPNLKSVVRKVTADDLRVREELEMLEEEARKYCMEKIAEKGLNMKLITVECLFDRSKMIFYFTADSRVD</sequence>
<organism evidence="2 3">
    <name type="scientific">Candidatus Wallbacteria bacterium HGW-Wallbacteria-1</name>
    <dbReference type="NCBI Taxonomy" id="2013854"/>
    <lineage>
        <taxon>Bacteria</taxon>
        <taxon>Candidatus Walliibacteriota</taxon>
    </lineage>
</organism>
<proteinExistence type="predicted"/>